<evidence type="ECO:0000256" key="8">
    <source>
        <dbReference type="ARBA" id="ARBA00022840"/>
    </source>
</evidence>
<dbReference type="PANTHER" id="PTHR43065:SF46">
    <property type="entry name" value="C4-DICARBOXYLATE TRANSPORT SENSOR PROTEIN DCTB"/>
    <property type="match status" value="1"/>
</dbReference>
<dbReference type="Gene3D" id="3.30.450.20">
    <property type="entry name" value="PAS domain"/>
    <property type="match status" value="1"/>
</dbReference>
<evidence type="ECO:0000313" key="17">
    <source>
        <dbReference type="Proteomes" id="UP001589789"/>
    </source>
</evidence>
<dbReference type="PROSITE" id="PS50109">
    <property type="entry name" value="HIS_KIN"/>
    <property type="match status" value="1"/>
</dbReference>
<keyword evidence="17" id="KW-1185">Reference proteome</keyword>
<evidence type="ECO:0000256" key="11">
    <source>
        <dbReference type="SAM" id="Coils"/>
    </source>
</evidence>
<dbReference type="PRINTS" id="PR00344">
    <property type="entry name" value="BCTRLSENSOR"/>
</dbReference>
<keyword evidence="12" id="KW-0812">Transmembrane</keyword>
<keyword evidence="5" id="KW-0808">Transferase</keyword>
<keyword evidence="7" id="KW-0418">Kinase</keyword>
<evidence type="ECO:0000256" key="12">
    <source>
        <dbReference type="SAM" id="Phobius"/>
    </source>
</evidence>
<proteinExistence type="predicted"/>
<dbReference type="PANTHER" id="PTHR43065">
    <property type="entry name" value="SENSOR HISTIDINE KINASE"/>
    <property type="match status" value="1"/>
</dbReference>
<keyword evidence="9" id="KW-0902">Two-component regulatory system</keyword>
<keyword evidence="12" id="KW-0472">Membrane</keyword>
<dbReference type="SMART" id="SM00448">
    <property type="entry name" value="REC"/>
    <property type="match status" value="1"/>
</dbReference>
<feature type="transmembrane region" description="Helical" evidence="12">
    <location>
        <begin position="269"/>
        <end position="290"/>
    </location>
</feature>
<keyword evidence="6" id="KW-0547">Nucleotide-binding</keyword>
<sequence length="770" mass="82570">MRWHLAALAAALALPILGFVATLLWRVSVAERDRLEGEALNTARAASVALDRELTGLASALNVLALSASLQEGDLAAFHRKTVDIQDRLGISAVLRDRTGQQLVNVRSPWGAPLPKANLPEPEPEMWRSGRPVVSDLFVGAVARTPLFAVQVPVTRKGIDAPDILSLSLPVERIRQVILDQRPPAGWIVAVVDGNGLIVARNDRHEEFVGKSATRDLLENTRWREGTWRGTTADGARIFGAYSRSEVSGWRVAVGVPDRLFAAPLRRSLWILGGVGVALAVLSLLLALVFGRRIAAPLQTLAEQALALGRGKEVRPVVTSVREAARAGEALAAASFELRRREEELRNLNEVLEARVAERTLELTEANQHLIAAAAERESAEAQLRQAQKMEAVGQLTGGVAHDFNNLLTVIVGNLGMARRRLGEDGDNRVVQAIAGALEGARRAAALTQRLLAFSRQQPLAPEPVDANRLVSGMSDLLRRTLGEDVAIETVLAGGLWRAQADPNQLENALLNLAVNARDAMPKGGKLTIETSNTYLDEAYAVSRQEVCSGQYVAICVSDTGMGMSPDVVAKVFEPFFTTKPIGKGTGLGLSQVYGFAKQSGGHVAIYSELGQGTTVKLYLPRLRQAVIESTPSAAKPSELSLPAGRGETVLVVEDDQMVRDFAVAALEEAGYQVVAAPEGPSGLALLDAHPEVALLFTDVVLTGSMNGREVADAAGARRPDLKVLFTTGYTRNAIIHHGQLDDGIHFLGKPYTATALTTKVRELLDAPGR</sequence>
<dbReference type="Gene3D" id="3.30.565.10">
    <property type="entry name" value="Histidine kinase-like ATPase, C-terminal domain"/>
    <property type="match status" value="1"/>
</dbReference>
<organism evidence="16 17">
    <name type="scientific">Muricoccus vinaceus</name>
    <dbReference type="NCBI Taxonomy" id="424704"/>
    <lineage>
        <taxon>Bacteria</taxon>
        <taxon>Pseudomonadati</taxon>
        <taxon>Pseudomonadota</taxon>
        <taxon>Alphaproteobacteria</taxon>
        <taxon>Acetobacterales</taxon>
        <taxon>Roseomonadaceae</taxon>
        <taxon>Muricoccus</taxon>
    </lineage>
</organism>
<keyword evidence="11" id="KW-0175">Coiled coil</keyword>
<feature type="modified residue" description="4-aspartylphosphate" evidence="10">
    <location>
        <position position="699"/>
    </location>
</feature>
<feature type="domain" description="Histidine kinase" evidence="13">
    <location>
        <begin position="399"/>
        <end position="624"/>
    </location>
</feature>
<evidence type="ECO:0000259" key="14">
    <source>
        <dbReference type="PROSITE" id="PS50110"/>
    </source>
</evidence>
<dbReference type="InterPro" id="IPR036097">
    <property type="entry name" value="HisK_dim/P_sf"/>
</dbReference>
<protein>
    <recommendedName>
        <fullName evidence="3">histidine kinase</fullName>
        <ecNumber evidence="3">2.7.13.3</ecNumber>
    </recommendedName>
</protein>
<dbReference type="SUPFAM" id="SSF55874">
    <property type="entry name" value="ATPase domain of HSP90 chaperone/DNA topoisomerase II/histidine kinase"/>
    <property type="match status" value="1"/>
</dbReference>
<gene>
    <name evidence="16" type="ORF">ACFFIC_18940</name>
</gene>
<dbReference type="InterPro" id="IPR003660">
    <property type="entry name" value="HAMP_dom"/>
</dbReference>
<feature type="coiled-coil region" evidence="11">
    <location>
        <begin position="331"/>
        <end position="390"/>
    </location>
</feature>
<feature type="domain" description="Response regulatory" evidence="14">
    <location>
        <begin position="649"/>
        <end position="765"/>
    </location>
</feature>
<dbReference type="SMART" id="SM00388">
    <property type="entry name" value="HisKA"/>
    <property type="match status" value="1"/>
</dbReference>
<dbReference type="InterPro" id="IPR003594">
    <property type="entry name" value="HATPase_dom"/>
</dbReference>
<dbReference type="Proteomes" id="UP001589789">
    <property type="component" value="Unassembled WGS sequence"/>
</dbReference>
<dbReference type="Pfam" id="PF00072">
    <property type="entry name" value="Response_reg"/>
    <property type="match status" value="1"/>
</dbReference>
<dbReference type="InterPro" id="IPR001789">
    <property type="entry name" value="Sig_transdc_resp-reg_receiver"/>
</dbReference>
<evidence type="ECO:0000256" key="7">
    <source>
        <dbReference type="ARBA" id="ARBA00022777"/>
    </source>
</evidence>
<evidence type="ECO:0000259" key="15">
    <source>
        <dbReference type="PROSITE" id="PS50885"/>
    </source>
</evidence>
<dbReference type="CDD" id="cd16919">
    <property type="entry name" value="HATPase_CckA-like"/>
    <property type="match status" value="1"/>
</dbReference>
<dbReference type="SMART" id="SM00387">
    <property type="entry name" value="HATPase_c"/>
    <property type="match status" value="1"/>
</dbReference>
<dbReference type="InterPro" id="IPR011006">
    <property type="entry name" value="CheY-like_superfamily"/>
</dbReference>
<dbReference type="PROSITE" id="PS50885">
    <property type="entry name" value="HAMP"/>
    <property type="match status" value="1"/>
</dbReference>
<keyword evidence="4 10" id="KW-0597">Phosphoprotein</keyword>
<dbReference type="EMBL" id="JBHLVZ010000067">
    <property type="protein sequence ID" value="MFC0387603.1"/>
    <property type="molecule type" value="Genomic_DNA"/>
</dbReference>
<dbReference type="InterPro" id="IPR005467">
    <property type="entry name" value="His_kinase_dom"/>
</dbReference>
<name>A0ABV6IVF4_9PROT</name>
<dbReference type="InterPro" id="IPR003661">
    <property type="entry name" value="HisK_dim/P_dom"/>
</dbReference>
<evidence type="ECO:0000256" key="1">
    <source>
        <dbReference type="ARBA" id="ARBA00000085"/>
    </source>
</evidence>
<evidence type="ECO:0000259" key="13">
    <source>
        <dbReference type="PROSITE" id="PS50109"/>
    </source>
</evidence>
<dbReference type="SUPFAM" id="SSF47384">
    <property type="entry name" value="Homodimeric domain of signal transducing histidine kinase"/>
    <property type="match status" value="1"/>
</dbReference>
<dbReference type="SUPFAM" id="SSF52172">
    <property type="entry name" value="CheY-like"/>
    <property type="match status" value="1"/>
</dbReference>
<evidence type="ECO:0000256" key="4">
    <source>
        <dbReference type="ARBA" id="ARBA00022553"/>
    </source>
</evidence>
<keyword evidence="8 16" id="KW-0067">ATP-binding</keyword>
<dbReference type="Pfam" id="PF00512">
    <property type="entry name" value="HisKA"/>
    <property type="match status" value="1"/>
</dbReference>
<dbReference type="CDD" id="cd18774">
    <property type="entry name" value="PDC2_HK_sensor"/>
    <property type="match status" value="1"/>
</dbReference>
<evidence type="ECO:0000313" key="16">
    <source>
        <dbReference type="EMBL" id="MFC0387603.1"/>
    </source>
</evidence>
<dbReference type="RefSeq" id="WP_377053216.1">
    <property type="nucleotide sequence ID" value="NZ_JBHLVZ010000067.1"/>
</dbReference>
<evidence type="ECO:0000256" key="9">
    <source>
        <dbReference type="ARBA" id="ARBA00023012"/>
    </source>
</evidence>
<comment type="subcellular location">
    <subcellularLocation>
        <location evidence="2">Membrane</location>
    </subcellularLocation>
</comment>
<reference evidence="16 17" key="1">
    <citation type="submission" date="2024-09" db="EMBL/GenBank/DDBJ databases">
        <authorList>
            <person name="Sun Q."/>
            <person name="Mori K."/>
        </authorList>
    </citation>
    <scope>NUCLEOTIDE SEQUENCE [LARGE SCALE GENOMIC DNA]</scope>
    <source>
        <strain evidence="16 17">CCM 7468</strain>
    </source>
</reference>
<dbReference type="EC" id="2.7.13.3" evidence="3"/>
<dbReference type="InterPro" id="IPR036890">
    <property type="entry name" value="HATPase_C_sf"/>
</dbReference>
<dbReference type="GO" id="GO:0005524">
    <property type="term" value="F:ATP binding"/>
    <property type="evidence" value="ECO:0007669"/>
    <property type="project" value="UniProtKB-KW"/>
</dbReference>
<evidence type="ECO:0000256" key="2">
    <source>
        <dbReference type="ARBA" id="ARBA00004370"/>
    </source>
</evidence>
<evidence type="ECO:0000256" key="5">
    <source>
        <dbReference type="ARBA" id="ARBA00022679"/>
    </source>
</evidence>
<dbReference type="InterPro" id="IPR004358">
    <property type="entry name" value="Sig_transdc_His_kin-like_C"/>
</dbReference>
<dbReference type="Gene3D" id="3.40.50.2300">
    <property type="match status" value="1"/>
</dbReference>
<comment type="caution">
    <text evidence="16">The sequence shown here is derived from an EMBL/GenBank/DDBJ whole genome shotgun (WGS) entry which is preliminary data.</text>
</comment>
<dbReference type="Gene3D" id="1.10.287.130">
    <property type="match status" value="1"/>
</dbReference>
<dbReference type="CDD" id="cd00082">
    <property type="entry name" value="HisKA"/>
    <property type="match status" value="1"/>
</dbReference>
<comment type="catalytic activity">
    <reaction evidence="1">
        <text>ATP + protein L-histidine = ADP + protein N-phospho-L-histidine.</text>
        <dbReference type="EC" id="2.7.13.3"/>
    </reaction>
</comment>
<dbReference type="PROSITE" id="PS50110">
    <property type="entry name" value="RESPONSE_REGULATORY"/>
    <property type="match status" value="1"/>
</dbReference>
<dbReference type="Pfam" id="PF02518">
    <property type="entry name" value="HATPase_c"/>
    <property type="match status" value="1"/>
</dbReference>
<evidence type="ECO:0000256" key="10">
    <source>
        <dbReference type="PROSITE-ProRule" id="PRU00169"/>
    </source>
</evidence>
<accession>A0ABV6IVF4</accession>
<keyword evidence="12" id="KW-1133">Transmembrane helix</keyword>
<evidence type="ECO:0000256" key="3">
    <source>
        <dbReference type="ARBA" id="ARBA00012438"/>
    </source>
</evidence>
<feature type="domain" description="HAMP" evidence="15">
    <location>
        <begin position="292"/>
        <end position="343"/>
    </location>
</feature>
<evidence type="ECO:0000256" key="6">
    <source>
        <dbReference type="ARBA" id="ARBA00022741"/>
    </source>
</evidence>